<evidence type="ECO:0000256" key="6">
    <source>
        <dbReference type="ARBA" id="ARBA00022692"/>
    </source>
</evidence>
<protein>
    <recommendedName>
        <fullName evidence="4">RING-type E3 ubiquitin transferase</fullName>
        <ecNumber evidence="4">2.3.2.27</ecNumber>
    </recommendedName>
</protein>
<evidence type="ECO:0000313" key="19">
    <source>
        <dbReference type="Proteomes" id="UP001161247"/>
    </source>
</evidence>
<dbReference type="GO" id="GO:0061630">
    <property type="term" value="F:ubiquitin protein ligase activity"/>
    <property type="evidence" value="ECO:0007669"/>
    <property type="project" value="UniProtKB-EC"/>
</dbReference>
<dbReference type="FunFam" id="3.30.40.10:FF:000187">
    <property type="entry name" value="E3 ubiquitin-protein ligase ATL6"/>
    <property type="match status" value="1"/>
</dbReference>
<feature type="domain" description="RING-type" evidence="17">
    <location>
        <begin position="105"/>
        <end position="147"/>
    </location>
</feature>
<feature type="region of interest" description="Disordered" evidence="15">
    <location>
        <begin position="286"/>
        <end position="312"/>
    </location>
</feature>
<evidence type="ECO:0000256" key="8">
    <source>
        <dbReference type="ARBA" id="ARBA00022771"/>
    </source>
</evidence>
<evidence type="ECO:0000313" key="18">
    <source>
        <dbReference type="EMBL" id="CAI9095333.1"/>
    </source>
</evidence>
<dbReference type="SUPFAM" id="SSF57850">
    <property type="entry name" value="RING/U-box"/>
    <property type="match status" value="1"/>
</dbReference>
<evidence type="ECO:0000256" key="11">
    <source>
        <dbReference type="ARBA" id="ARBA00022989"/>
    </source>
</evidence>
<evidence type="ECO:0000256" key="2">
    <source>
        <dbReference type="ARBA" id="ARBA00004167"/>
    </source>
</evidence>
<dbReference type="GO" id="GO:0008270">
    <property type="term" value="F:zinc ion binding"/>
    <property type="evidence" value="ECO:0007669"/>
    <property type="project" value="UniProtKB-KW"/>
</dbReference>
<keyword evidence="10" id="KW-0862">Zinc</keyword>
<keyword evidence="8 14" id="KW-0863">Zinc-finger</keyword>
<evidence type="ECO:0000256" key="13">
    <source>
        <dbReference type="ARBA" id="ARBA00024209"/>
    </source>
</evidence>
<keyword evidence="7" id="KW-0479">Metal-binding</keyword>
<feature type="transmembrane region" description="Helical" evidence="16">
    <location>
        <begin position="21"/>
        <end position="42"/>
    </location>
</feature>
<evidence type="ECO:0000256" key="5">
    <source>
        <dbReference type="ARBA" id="ARBA00022679"/>
    </source>
</evidence>
<dbReference type="Gene3D" id="3.30.40.10">
    <property type="entry name" value="Zinc/RING finger domain, C3HC4 (zinc finger)"/>
    <property type="match status" value="1"/>
</dbReference>
<dbReference type="AlphaFoldDB" id="A0AAV1CJV4"/>
<evidence type="ECO:0000256" key="14">
    <source>
        <dbReference type="PROSITE-ProRule" id="PRU00175"/>
    </source>
</evidence>
<keyword evidence="12 16" id="KW-0472">Membrane</keyword>
<dbReference type="PROSITE" id="PS50089">
    <property type="entry name" value="ZF_RING_2"/>
    <property type="match status" value="1"/>
</dbReference>
<dbReference type="InterPro" id="IPR001841">
    <property type="entry name" value="Znf_RING"/>
</dbReference>
<dbReference type="InterPro" id="IPR013083">
    <property type="entry name" value="Znf_RING/FYVE/PHD"/>
</dbReference>
<evidence type="ECO:0000256" key="3">
    <source>
        <dbReference type="ARBA" id="ARBA00004906"/>
    </source>
</evidence>
<dbReference type="PANTHER" id="PTHR14155:SF521">
    <property type="entry name" value="RING-H2 FINGER PROTEIN ATL30"/>
    <property type="match status" value="1"/>
</dbReference>
<dbReference type="InterPro" id="IPR053238">
    <property type="entry name" value="RING-H2_zinc_finger"/>
</dbReference>
<reference evidence="18" key="1">
    <citation type="submission" date="2023-03" db="EMBL/GenBank/DDBJ databases">
        <authorList>
            <person name="Julca I."/>
        </authorList>
    </citation>
    <scope>NUCLEOTIDE SEQUENCE</scope>
</reference>
<gene>
    <name evidence="18" type="ORF">OLC1_LOCUS6335</name>
</gene>
<evidence type="ECO:0000256" key="12">
    <source>
        <dbReference type="ARBA" id="ARBA00023136"/>
    </source>
</evidence>
<organism evidence="18 19">
    <name type="scientific">Oldenlandia corymbosa var. corymbosa</name>
    <dbReference type="NCBI Taxonomy" id="529605"/>
    <lineage>
        <taxon>Eukaryota</taxon>
        <taxon>Viridiplantae</taxon>
        <taxon>Streptophyta</taxon>
        <taxon>Embryophyta</taxon>
        <taxon>Tracheophyta</taxon>
        <taxon>Spermatophyta</taxon>
        <taxon>Magnoliopsida</taxon>
        <taxon>eudicotyledons</taxon>
        <taxon>Gunneridae</taxon>
        <taxon>Pentapetalae</taxon>
        <taxon>asterids</taxon>
        <taxon>lamiids</taxon>
        <taxon>Gentianales</taxon>
        <taxon>Rubiaceae</taxon>
        <taxon>Rubioideae</taxon>
        <taxon>Spermacoceae</taxon>
        <taxon>Hedyotis-Oldenlandia complex</taxon>
        <taxon>Oldenlandia</taxon>
    </lineage>
</organism>
<keyword evidence="6 16" id="KW-0812">Transmembrane</keyword>
<evidence type="ECO:0000256" key="9">
    <source>
        <dbReference type="ARBA" id="ARBA00022786"/>
    </source>
</evidence>
<proteinExistence type="inferred from homology"/>
<evidence type="ECO:0000256" key="4">
    <source>
        <dbReference type="ARBA" id="ARBA00012483"/>
    </source>
</evidence>
<keyword evidence="11 16" id="KW-1133">Transmembrane helix</keyword>
<keyword evidence="19" id="KW-1185">Reference proteome</keyword>
<dbReference type="EMBL" id="OX459119">
    <property type="protein sequence ID" value="CAI9095333.1"/>
    <property type="molecule type" value="Genomic_DNA"/>
</dbReference>
<dbReference type="PANTHER" id="PTHR14155">
    <property type="entry name" value="RING FINGER DOMAIN-CONTAINING"/>
    <property type="match status" value="1"/>
</dbReference>
<evidence type="ECO:0000256" key="1">
    <source>
        <dbReference type="ARBA" id="ARBA00000900"/>
    </source>
</evidence>
<evidence type="ECO:0000256" key="16">
    <source>
        <dbReference type="SAM" id="Phobius"/>
    </source>
</evidence>
<keyword evidence="9" id="KW-0833">Ubl conjugation pathway</keyword>
<dbReference type="GO" id="GO:0016020">
    <property type="term" value="C:membrane"/>
    <property type="evidence" value="ECO:0007669"/>
    <property type="project" value="UniProtKB-SubCell"/>
</dbReference>
<evidence type="ECO:0000259" key="17">
    <source>
        <dbReference type="PROSITE" id="PS50089"/>
    </source>
</evidence>
<evidence type="ECO:0000256" key="7">
    <source>
        <dbReference type="ARBA" id="ARBA00022723"/>
    </source>
</evidence>
<feature type="region of interest" description="Disordered" evidence="15">
    <location>
        <begin position="226"/>
        <end position="251"/>
    </location>
</feature>
<dbReference type="Proteomes" id="UP001161247">
    <property type="component" value="Chromosome 2"/>
</dbReference>
<keyword evidence="5" id="KW-0808">Transferase</keyword>
<name>A0AAV1CJV4_OLDCO</name>
<evidence type="ECO:0000256" key="15">
    <source>
        <dbReference type="SAM" id="MobiDB-lite"/>
    </source>
</evidence>
<comment type="pathway">
    <text evidence="3">Protein modification; protein ubiquitination.</text>
</comment>
<feature type="compositionally biased region" description="Basic and acidic residues" evidence="15">
    <location>
        <begin position="303"/>
        <end position="312"/>
    </location>
</feature>
<dbReference type="Pfam" id="PF13639">
    <property type="entry name" value="zf-RING_2"/>
    <property type="match status" value="1"/>
</dbReference>
<evidence type="ECO:0000256" key="10">
    <source>
        <dbReference type="ARBA" id="ARBA00022833"/>
    </source>
</evidence>
<comment type="similarity">
    <text evidence="13">Belongs to the RING-type zinc finger family. ATL subfamily.</text>
</comment>
<accession>A0AAV1CJV4</accession>
<dbReference type="SMART" id="SM00184">
    <property type="entry name" value="RING"/>
    <property type="match status" value="1"/>
</dbReference>
<dbReference type="EC" id="2.3.2.27" evidence="4"/>
<comment type="subcellular location">
    <subcellularLocation>
        <location evidence="2">Membrane</location>
        <topology evidence="2">Single-pass membrane protein</topology>
    </subcellularLocation>
</comment>
<comment type="catalytic activity">
    <reaction evidence="1">
        <text>S-ubiquitinyl-[E2 ubiquitin-conjugating enzyme]-L-cysteine + [acceptor protein]-L-lysine = [E2 ubiquitin-conjugating enzyme]-L-cysteine + N(6)-ubiquitinyl-[acceptor protein]-L-lysine.</text>
        <dbReference type="EC" id="2.3.2.27"/>
    </reaction>
</comment>
<sequence>MSSQNIQHPDPTHEAHAAPPITVVITIIILLFFFVGFFSLYFCRCFLQNLLYSWHLRHSPPGGTPVVPAGPQTPTGIDPKIIQSFPTFTYSSVKDYRKEKYGLECAICLVEFSDDDVLRFLTACCHVFHQECIDLWLEKHKTCPVCRRSLDTTPESPEKSPISFNHAMQLINGEDDHHSSHHSFCISIKDEENDQFNGSAGRERTTSVTGADHRQIQRIKGLDTKFSRSHSTGHSIIRRDNERGEEEEAEDRFTLRLPDHVHAKIIRGHNWSRSCTTFGEFNCKEKKGNGGFGEVSGLASTAEMHEQRESRG</sequence>